<keyword evidence="7" id="KW-1185">Reference proteome</keyword>
<dbReference type="EMBL" id="CACSLK010027839">
    <property type="protein sequence ID" value="CAA0833370.1"/>
    <property type="molecule type" value="Genomic_DNA"/>
</dbReference>
<dbReference type="GO" id="GO:0008270">
    <property type="term" value="F:zinc ion binding"/>
    <property type="evidence" value="ECO:0007669"/>
    <property type="project" value="UniProtKB-KW"/>
</dbReference>
<keyword evidence="3" id="KW-0862">Zinc</keyword>
<dbReference type="InterPro" id="IPR001841">
    <property type="entry name" value="Znf_RING"/>
</dbReference>
<sequence length="106" mass="12176">MKMAVWVQRITTGRRRLSICFDRFFVPCRSNCGHWFCASCILQFWMLKSSFGPCICPFCCTQIINLKLETSSPTQTPDDAIQVLKKVNQYNNLYVSGALGVFPVWI</sequence>
<dbReference type="PANTHER" id="PTHR22894:SF6">
    <property type="entry name" value="E3 UBIQUITIN-PROTEIN LIGASE RNF170-LIKE ISOFORM X1"/>
    <property type="match status" value="1"/>
</dbReference>
<evidence type="ECO:0000259" key="5">
    <source>
        <dbReference type="PROSITE" id="PS50089"/>
    </source>
</evidence>
<dbReference type="Proteomes" id="UP001153555">
    <property type="component" value="Unassembled WGS sequence"/>
</dbReference>
<proteinExistence type="predicted"/>
<comment type="caution">
    <text evidence="6">The sequence shown here is derived from an EMBL/GenBank/DDBJ whole genome shotgun (WGS) entry which is preliminary data.</text>
</comment>
<feature type="domain" description="RING-type" evidence="5">
    <location>
        <begin position="19"/>
        <end position="59"/>
    </location>
</feature>
<dbReference type="AlphaFoldDB" id="A0A9N7NNR8"/>
<dbReference type="InterPro" id="IPR013083">
    <property type="entry name" value="Znf_RING/FYVE/PHD"/>
</dbReference>
<organism evidence="6 7">
    <name type="scientific">Striga hermonthica</name>
    <name type="common">Purple witchweed</name>
    <name type="synonym">Buchnera hermonthica</name>
    <dbReference type="NCBI Taxonomy" id="68872"/>
    <lineage>
        <taxon>Eukaryota</taxon>
        <taxon>Viridiplantae</taxon>
        <taxon>Streptophyta</taxon>
        <taxon>Embryophyta</taxon>
        <taxon>Tracheophyta</taxon>
        <taxon>Spermatophyta</taxon>
        <taxon>Magnoliopsida</taxon>
        <taxon>eudicotyledons</taxon>
        <taxon>Gunneridae</taxon>
        <taxon>Pentapetalae</taxon>
        <taxon>asterids</taxon>
        <taxon>lamiids</taxon>
        <taxon>Lamiales</taxon>
        <taxon>Orobanchaceae</taxon>
        <taxon>Buchnereae</taxon>
        <taxon>Striga</taxon>
    </lineage>
</organism>
<evidence type="ECO:0000313" key="6">
    <source>
        <dbReference type="EMBL" id="CAA0833370.1"/>
    </source>
</evidence>
<dbReference type="PANTHER" id="PTHR22894">
    <property type="entry name" value="RING-TYPE DOMAIN-CONTAINING PROTEIN"/>
    <property type="match status" value="1"/>
</dbReference>
<dbReference type="InterPro" id="IPR027370">
    <property type="entry name" value="Znf-RING_euk"/>
</dbReference>
<keyword evidence="1" id="KW-0479">Metal-binding</keyword>
<reference evidence="6" key="1">
    <citation type="submission" date="2019-12" db="EMBL/GenBank/DDBJ databases">
        <authorList>
            <person name="Scholes J."/>
        </authorList>
    </citation>
    <scope>NUCLEOTIDE SEQUENCE</scope>
</reference>
<dbReference type="InterPro" id="IPR017907">
    <property type="entry name" value="Znf_RING_CS"/>
</dbReference>
<evidence type="ECO:0000256" key="4">
    <source>
        <dbReference type="PROSITE-ProRule" id="PRU00175"/>
    </source>
</evidence>
<keyword evidence="2 4" id="KW-0863">Zinc-finger</keyword>
<dbReference type="SUPFAM" id="SSF57850">
    <property type="entry name" value="RING/U-box"/>
    <property type="match status" value="1"/>
</dbReference>
<evidence type="ECO:0000256" key="3">
    <source>
        <dbReference type="ARBA" id="ARBA00022833"/>
    </source>
</evidence>
<gene>
    <name evidence="6" type="ORF">SHERM_28633</name>
</gene>
<dbReference type="InterPro" id="IPR038896">
    <property type="entry name" value="RNF170"/>
</dbReference>
<evidence type="ECO:0000256" key="1">
    <source>
        <dbReference type="ARBA" id="ARBA00022723"/>
    </source>
</evidence>
<protein>
    <submittedName>
        <fullName evidence="6">RING/U-box superfamily protein</fullName>
    </submittedName>
</protein>
<dbReference type="GO" id="GO:0061630">
    <property type="term" value="F:ubiquitin protein ligase activity"/>
    <property type="evidence" value="ECO:0007669"/>
    <property type="project" value="InterPro"/>
</dbReference>
<dbReference type="Gene3D" id="3.30.40.10">
    <property type="entry name" value="Zinc/RING finger domain, C3HC4 (zinc finger)"/>
    <property type="match status" value="1"/>
</dbReference>
<dbReference type="PROSITE" id="PS50089">
    <property type="entry name" value="ZF_RING_2"/>
    <property type="match status" value="1"/>
</dbReference>
<name>A0A9N7NNR8_STRHE</name>
<evidence type="ECO:0000256" key="2">
    <source>
        <dbReference type="ARBA" id="ARBA00022771"/>
    </source>
</evidence>
<dbReference type="OrthoDB" id="9049620at2759"/>
<evidence type="ECO:0000313" key="7">
    <source>
        <dbReference type="Proteomes" id="UP001153555"/>
    </source>
</evidence>
<dbReference type="Pfam" id="PF13445">
    <property type="entry name" value="zf-RING_UBOX"/>
    <property type="match status" value="1"/>
</dbReference>
<accession>A0A9N7NNR8</accession>
<dbReference type="PROSITE" id="PS00518">
    <property type="entry name" value="ZF_RING_1"/>
    <property type="match status" value="1"/>
</dbReference>